<protein>
    <submittedName>
        <fullName evidence="2">Uncharacterized protein</fullName>
    </submittedName>
</protein>
<evidence type="ECO:0000313" key="2">
    <source>
        <dbReference type="EMBL" id="EGG42373.1"/>
    </source>
</evidence>
<name>F3KJ96_9ARCH</name>
<evidence type="ECO:0000256" key="1">
    <source>
        <dbReference type="SAM" id="MobiDB-lite"/>
    </source>
</evidence>
<reference evidence="2" key="1">
    <citation type="journal article" date="2011" name="PLoS ONE">
        <title>Genome of a low-salinity ammonia-oxidizing archaeon determined by single-cell and metagenomic analysis.</title>
        <authorList>
            <person name="Blainey P.C."/>
            <person name="Mosier A.C."/>
            <person name="Potanina A."/>
            <person name="Francis C.A."/>
            <person name="Quake S.R."/>
        </authorList>
    </citation>
    <scope>NUCLEOTIDE SEQUENCE [LARGE SCALE GENOMIC DNA]</scope>
    <source>
        <strain evidence="2">SFB1</strain>
    </source>
</reference>
<dbReference type="AlphaFoldDB" id="F3KJ96"/>
<dbReference type="EMBL" id="AEGP01000029">
    <property type="protein sequence ID" value="EGG42373.1"/>
    <property type="molecule type" value="Genomic_DNA"/>
</dbReference>
<gene>
    <name evidence="2" type="ORF">Nlim_0554</name>
</gene>
<dbReference type="Proteomes" id="UP000004348">
    <property type="component" value="Chromosome"/>
</dbReference>
<dbReference type="HOGENOM" id="CLU_2103385_0_0_2"/>
<sequence>MVDNKRPFRRFNNKSSRPKTQTTEDRIKDFVLRNSKNGYYTKVSTLSYKFEIPEDKALEIVGGLLVDGTLESVHDQFTGEMKLCEVGKTYLIMNLEQQRKRQKSQEFKMSKKRSK</sequence>
<feature type="region of interest" description="Disordered" evidence="1">
    <location>
        <begin position="1"/>
        <end position="23"/>
    </location>
</feature>
<accession>F3KJ96</accession>
<proteinExistence type="predicted"/>
<comment type="caution">
    <text evidence="2">The sequence shown here is derived from an EMBL/GenBank/DDBJ whole genome shotgun (WGS) entry which is preliminary data.</text>
</comment>
<organism evidence="2">
    <name type="scientific">Candidatus Nitrosarchaeum limnium SFB1</name>
    <dbReference type="NCBI Taxonomy" id="886738"/>
    <lineage>
        <taxon>Archaea</taxon>
        <taxon>Nitrososphaerota</taxon>
        <taxon>Nitrososphaeria</taxon>
        <taxon>Nitrosopumilales</taxon>
        <taxon>Nitrosopumilaceae</taxon>
        <taxon>Nitrosarchaeum</taxon>
    </lineage>
</organism>